<dbReference type="PANTHER" id="PTHR36923">
    <property type="entry name" value="FERREDOXIN"/>
    <property type="match status" value="1"/>
</dbReference>
<keyword evidence="1" id="KW-0813">Transport</keyword>
<feature type="domain" description="4Fe-4S ferredoxin-type" evidence="6">
    <location>
        <begin position="1"/>
        <end position="29"/>
    </location>
</feature>
<name>A0A644XVK9_9ZZZZ</name>
<dbReference type="PRINTS" id="PR00352">
    <property type="entry name" value="3FE4SFRDOXIN"/>
</dbReference>
<protein>
    <submittedName>
        <fullName evidence="7">Ferredoxin</fullName>
    </submittedName>
</protein>
<dbReference type="GO" id="GO:0005506">
    <property type="term" value="F:iron ion binding"/>
    <property type="evidence" value="ECO:0007669"/>
    <property type="project" value="InterPro"/>
</dbReference>
<dbReference type="AlphaFoldDB" id="A0A644XVK9"/>
<sequence>MNAKIDRNGCISCGLCESTCPEVFRMGDDGLAEVYTDPVPADAESAAEEARDGCPVSVISLE</sequence>
<keyword evidence="2" id="KW-0479">Metal-binding</keyword>
<evidence type="ECO:0000256" key="5">
    <source>
        <dbReference type="ARBA" id="ARBA00023014"/>
    </source>
</evidence>
<dbReference type="InterPro" id="IPR017896">
    <property type="entry name" value="4Fe4S_Fe-S-bd"/>
</dbReference>
<evidence type="ECO:0000256" key="4">
    <source>
        <dbReference type="ARBA" id="ARBA00023004"/>
    </source>
</evidence>
<dbReference type="GO" id="GO:0009055">
    <property type="term" value="F:electron transfer activity"/>
    <property type="evidence" value="ECO:0007669"/>
    <property type="project" value="InterPro"/>
</dbReference>
<evidence type="ECO:0000256" key="1">
    <source>
        <dbReference type="ARBA" id="ARBA00022448"/>
    </source>
</evidence>
<reference evidence="7" key="1">
    <citation type="submission" date="2019-08" db="EMBL/GenBank/DDBJ databases">
        <authorList>
            <person name="Kucharzyk K."/>
            <person name="Murdoch R.W."/>
            <person name="Higgins S."/>
            <person name="Loffler F."/>
        </authorList>
    </citation>
    <scope>NUCLEOTIDE SEQUENCE</scope>
</reference>
<gene>
    <name evidence="7" type="primary">fdx_6</name>
    <name evidence="7" type="ORF">SDC9_66234</name>
</gene>
<organism evidence="7">
    <name type="scientific">bioreactor metagenome</name>
    <dbReference type="NCBI Taxonomy" id="1076179"/>
    <lineage>
        <taxon>unclassified sequences</taxon>
        <taxon>metagenomes</taxon>
        <taxon>ecological metagenomes</taxon>
    </lineage>
</organism>
<evidence type="ECO:0000256" key="2">
    <source>
        <dbReference type="ARBA" id="ARBA00022723"/>
    </source>
</evidence>
<accession>A0A644XVK9</accession>
<keyword evidence="3" id="KW-0249">Electron transport</keyword>
<dbReference type="EMBL" id="VSSQ01003248">
    <property type="protein sequence ID" value="MPM19808.1"/>
    <property type="molecule type" value="Genomic_DNA"/>
</dbReference>
<dbReference type="PROSITE" id="PS51379">
    <property type="entry name" value="4FE4S_FER_2"/>
    <property type="match status" value="1"/>
</dbReference>
<dbReference type="PANTHER" id="PTHR36923:SF3">
    <property type="entry name" value="FERREDOXIN"/>
    <property type="match status" value="1"/>
</dbReference>
<proteinExistence type="predicted"/>
<keyword evidence="4" id="KW-0408">Iron</keyword>
<evidence type="ECO:0000313" key="7">
    <source>
        <dbReference type="EMBL" id="MPM19808.1"/>
    </source>
</evidence>
<dbReference type="PROSITE" id="PS00198">
    <property type="entry name" value="4FE4S_FER_1"/>
    <property type="match status" value="1"/>
</dbReference>
<dbReference type="SUPFAM" id="SSF54862">
    <property type="entry name" value="4Fe-4S ferredoxins"/>
    <property type="match status" value="1"/>
</dbReference>
<dbReference type="GO" id="GO:0051536">
    <property type="term" value="F:iron-sulfur cluster binding"/>
    <property type="evidence" value="ECO:0007669"/>
    <property type="project" value="UniProtKB-KW"/>
</dbReference>
<evidence type="ECO:0000256" key="3">
    <source>
        <dbReference type="ARBA" id="ARBA00022982"/>
    </source>
</evidence>
<dbReference type="InterPro" id="IPR001080">
    <property type="entry name" value="3Fe4S_ferredoxin"/>
</dbReference>
<comment type="caution">
    <text evidence="7">The sequence shown here is derived from an EMBL/GenBank/DDBJ whole genome shotgun (WGS) entry which is preliminary data.</text>
</comment>
<keyword evidence="5" id="KW-0411">Iron-sulfur</keyword>
<dbReference type="Pfam" id="PF13370">
    <property type="entry name" value="Fer4_13"/>
    <property type="match status" value="1"/>
</dbReference>
<evidence type="ECO:0000259" key="6">
    <source>
        <dbReference type="PROSITE" id="PS51379"/>
    </source>
</evidence>
<dbReference type="InterPro" id="IPR051269">
    <property type="entry name" value="Fe-S_cluster_ET"/>
</dbReference>
<dbReference type="InterPro" id="IPR017900">
    <property type="entry name" value="4Fe4S_Fe_S_CS"/>
</dbReference>
<dbReference type="Gene3D" id="3.30.70.20">
    <property type="match status" value="1"/>
</dbReference>